<dbReference type="FunFam" id="2.60.40.10:FF:000261">
    <property type="entry name" value="Sidekick cell adhesion molecule 2"/>
    <property type="match status" value="1"/>
</dbReference>
<evidence type="ECO:0000256" key="6">
    <source>
        <dbReference type="ARBA" id="ARBA00022989"/>
    </source>
</evidence>
<evidence type="ECO:0000256" key="9">
    <source>
        <dbReference type="ARBA" id="ARBA00023180"/>
    </source>
</evidence>
<dbReference type="FunFam" id="2.60.40.10:FF:000177">
    <property type="entry name" value="Sidekick cell adhesion molecule 2"/>
    <property type="match status" value="1"/>
</dbReference>
<keyword evidence="7 13" id="KW-0472">Membrane</keyword>
<feature type="domain" description="Fibronectin type-III" evidence="15">
    <location>
        <begin position="1389"/>
        <end position="1484"/>
    </location>
</feature>
<dbReference type="GO" id="GO:0016020">
    <property type="term" value="C:membrane"/>
    <property type="evidence" value="ECO:0007669"/>
    <property type="project" value="UniProtKB-SubCell"/>
</dbReference>
<feature type="domain" description="Fibronectin type-III" evidence="15">
    <location>
        <begin position="252"/>
        <end position="348"/>
    </location>
</feature>
<evidence type="ECO:0000256" key="11">
    <source>
        <dbReference type="ARBA" id="ARBA00061621"/>
    </source>
</evidence>
<evidence type="ECO:0000256" key="7">
    <source>
        <dbReference type="ARBA" id="ARBA00023136"/>
    </source>
</evidence>
<keyword evidence="2 13" id="KW-0812">Transmembrane</keyword>
<dbReference type="FunFam" id="2.60.40.10:FF:000360">
    <property type="entry name" value="Sidekick cell adhesion molecule 2"/>
    <property type="match status" value="1"/>
</dbReference>
<dbReference type="FunFam" id="2.60.40.10:FF:000237">
    <property type="entry name" value="Sidekick cell adhesion molecule 2"/>
    <property type="match status" value="1"/>
</dbReference>
<comment type="subcellular location">
    <subcellularLocation>
        <location evidence="1">Membrane</location>
        <topology evidence="1">Single-pass type I membrane protein</topology>
    </subcellularLocation>
</comment>
<feature type="region of interest" description="Disordered" evidence="12">
    <location>
        <begin position="1369"/>
        <end position="1395"/>
    </location>
</feature>
<feature type="transmembrane region" description="Helical" evidence="13">
    <location>
        <begin position="1593"/>
        <end position="1616"/>
    </location>
</feature>
<evidence type="ECO:0000256" key="5">
    <source>
        <dbReference type="ARBA" id="ARBA00022889"/>
    </source>
</evidence>
<keyword evidence="4" id="KW-0677">Repeat</keyword>
<dbReference type="Proteomes" id="UP000008672">
    <property type="component" value="Unassembled WGS sequence"/>
</dbReference>
<evidence type="ECO:0000256" key="12">
    <source>
        <dbReference type="SAM" id="MobiDB-lite"/>
    </source>
</evidence>
<evidence type="ECO:0000313" key="17">
    <source>
        <dbReference type="Proteomes" id="UP000008672"/>
    </source>
</evidence>
<dbReference type="SMART" id="SM00060">
    <property type="entry name" value="FN3"/>
    <property type="match status" value="13"/>
</dbReference>
<dbReference type="EMBL" id="AFYH01073235">
    <property type="status" value="NOT_ANNOTATED_CDS"/>
    <property type="molecule type" value="Genomic_DNA"/>
</dbReference>
<dbReference type="FunFam" id="2.60.40.10:FF:000158">
    <property type="entry name" value="Sidekick cell adhesion molecule 2"/>
    <property type="match status" value="1"/>
</dbReference>
<dbReference type="FunFam" id="2.60.40.10:FF:000231">
    <property type="entry name" value="Sidekick cell adhesion molecule 2"/>
    <property type="match status" value="1"/>
</dbReference>
<dbReference type="SMART" id="SM00409">
    <property type="entry name" value="IG"/>
    <property type="match status" value="3"/>
</dbReference>
<accession>H3B6J6</accession>
<evidence type="ECO:0000259" key="14">
    <source>
        <dbReference type="PROSITE" id="PS50835"/>
    </source>
</evidence>
<keyword evidence="10" id="KW-0393">Immunoglobulin domain</keyword>
<dbReference type="InterPro" id="IPR003961">
    <property type="entry name" value="FN3_dom"/>
</dbReference>
<name>H3B6J6_LATCH</name>
<keyword evidence="3" id="KW-0732">Signal</keyword>
<gene>
    <name evidence="16" type="primary">SDK1</name>
</gene>
<evidence type="ECO:0000256" key="10">
    <source>
        <dbReference type="ARBA" id="ARBA00023319"/>
    </source>
</evidence>
<dbReference type="CDD" id="cd00063">
    <property type="entry name" value="FN3"/>
    <property type="match status" value="13"/>
</dbReference>
<evidence type="ECO:0000256" key="1">
    <source>
        <dbReference type="ARBA" id="ARBA00004479"/>
    </source>
</evidence>
<feature type="region of interest" description="Disordered" evidence="12">
    <location>
        <begin position="1792"/>
        <end position="1812"/>
    </location>
</feature>
<feature type="domain" description="Fibronectin type-III" evidence="15">
    <location>
        <begin position="863"/>
        <end position="962"/>
    </location>
</feature>
<dbReference type="InterPro" id="IPR036116">
    <property type="entry name" value="FN3_sf"/>
</dbReference>
<dbReference type="Gene3D" id="2.60.40.10">
    <property type="entry name" value="Immunoglobulins"/>
    <property type="match status" value="15"/>
</dbReference>
<dbReference type="EMBL" id="AFYH01073243">
    <property type="status" value="NOT_ANNOTATED_CDS"/>
    <property type="molecule type" value="Genomic_DNA"/>
</dbReference>
<dbReference type="FunFam" id="2.60.40.10:FF:000206">
    <property type="entry name" value="Sidekick cell adhesion molecule 2"/>
    <property type="match status" value="1"/>
</dbReference>
<dbReference type="FunFam" id="2.60.40.10:FF:000271">
    <property type="entry name" value="Sidekick cell adhesion molecule 2"/>
    <property type="match status" value="1"/>
</dbReference>
<dbReference type="PROSITE" id="PS50853">
    <property type="entry name" value="FN3"/>
    <property type="match status" value="13"/>
</dbReference>
<dbReference type="SUPFAM" id="SSF48726">
    <property type="entry name" value="Immunoglobulin"/>
    <property type="match status" value="2"/>
</dbReference>
<dbReference type="InterPro" id="IPR013098">
    <property type="entry name" value="Ig_I-set"/>
</dbReference>
<dbReference type="EMBL" id="AFYH01073244">
    <property type="status" value="NOT_ANNOTATED_CDS"/>
    <property type="molecule type" value="Genomic_DNA"/>
</dbReference>
<evidence type="ECO:0000256" key="8">
    <source>
        <dbReference type="ARBA" id="ARBA00023157"/>
    </source>
</evidence>
<dbReference type="InterPro" id="IPR003598">
    <property type="entry name" value="Ig_sub2"/>
</dbReference>
<dbReference type="InterPro" id="IPR050964">
    <property type="entry name" value="Striated_Muscle_Regulatory"/>
</dbReference>
<reference evidence="16" key="2">
    <citation type="submission" date="2025-08" db="UniProtKB">
        <authorList>
            <consortium name="Ensembl"/>
        </authorList>
    </citation>
    <scope>IDENTIFICATION</scope>
</reference>
<dbReference type="InterPro" id="IPR007110">
    <property type="entry name" value="Ig-like_dom"/>
</dbReference>
<dbReference type="HOGENOM" id="CLU_001875_1_0_1"/>
<evidence type="ECO:0000256" key="13">
    <source>
        <dbReference type="SAM" id="Phobius"/>
    </source>
</evidence>
<feature type="domain" description="Fibronectin type-III" evidence="15">
    <location>
        <begin position="1289"/>
        <end position="1385"/>
    </location>
</feature>
<dbReference type="EMBL" id="AFYH01073242">
    <property type="status" value="NOT_ANNOTATED_CDS"/>
    <property type="molecule type" value="Genomic_DNA"/>
</dbReference>
<evidence type="ECO:0000256" key="3">
    <source>
        <dbReference type="ARBA" id="ARBA00022729"/>
    </source>
</evidence>
<dbReference type="eggNOG" id="KOG3510">
    <property type="taxonomic scope" value="Eukaryota"/>
</dbReference>
<feature type="domain" description="Fibronectin type-III" evidence="15">
    <location>
        <begin position="1166"/>
        <end position="1284"/>
    </location>
</feature>
<dbReference type="InParanoid" id="H3B6J6"/>
<dbReference type="EMBL" id="AFYH01073240">
    <property type="status" value="NOT_ANNOTATED_CDS"/>
    <property type="molecule type" value="Genomic_DNA"/>
</dbReference>
<feature type="domain" description="Ig-like" evidence="14">
    <location>
        <begin position="69"/>
        <end position="158"/>
    </location>
</feature>
<dbReference type="InterPro" id="IPR036179">
    <property type="entry name" value="Ig-like_dom_sf"/>
</dbReference>
<dbReference type="FunFam" id="2.60.40.10:FF:000253">
    <property type="entry name" value="Sidekick cell adhesion molecule 1"/>
    <property type="match status" value="1"/>
</dbReference>
<feature type="domain" description="Fibronectin type-III" evidence="15">
    <location>
        <begin position="966"/>
        <end position="1060"/>
    </location>
</feature>
<dbReference type="Pfam" id="PF07679">
    <property type="entry name" value="I-set"/>
    <property type="match status" value="2"/>
</dbReference>
<feature type="domain" description="Fibronectin type-III" evidence="15">
    <location>
        <begin position="454"/>
        <end position="553"/>
    </location>
</feature>
<dbReference type="FunFam" id="2.60.40.10:FF:000301">
    <property type="entry name" value="Sidekick cell adhesion molecule 2"/>
    <property type="match status" value="1"/>
</dbReference>
<dbReference type="EMBL" id="AFYH01073237">
    <property type="status" value="NOT_ANNOTATED_CDS"/>
    <property type="molecule type" value="Genomic_DNA"/>
</dbReference>
<evidence type="ECO:0000256" key="4">
    <source>
        <dbReference type="ARBA" id="ARBA00022737"/>
    </source>
</evidence>
<dbReference type="PANTHER" id="PTHR13817">
    <property type="entry name" value="TITIN"/>
    <property type="match status" value="1"/>
</dbReference>
<dbReference type="PROSITE" id="PS50835">
    <property type="entry name" value="IG_LIKE"/>
    <property type="match status" value="2"/>
</dbReference>
<dbReference type="FunCoup" id="H3B6J6">
    <property type="interactions" value="449"/>
</dbReference>
<keyword evidence="9" id="KW-0325">Glycoprotein</keyword>
<dbReference type="Ensembl" id="ENSLACT00000017646.1">
    <property type="protein sequence ID" value="ENSLACP00000017517.1"/>
    <property type="gene ID" value="ENSLACG00000015428.1"/>
</dbReference>
<dbReference type="EMBL" id="AFYH01073238">
    <property type="status" value="NOT_ANNOTATED_CDS"/>
    <property type="molecule type" value="Genomic_DNA"/>
</dbReference>
<keyword evidence="17" id="KW-1185">Reference proteome</keyword>
<dbReference type="PANTHER" id="PTHR13817:SF121">
    <property type="entry name" value="PROTEIN SIDEKICK-LIKE PROTEIN"/>
    <property type="match status" value="1"/>
</dbReference>
<dbReference type="InterPro" id="IPR013783">
    <property type="entry name" value="Ig-like_fold"/>
</dbReference>
<keyword evidence="6 13" id="KW-1133">Transmembrane helix</keyword>
<evidence type="ECO:0000259" key="15">
    <source>
        <dbReference type="PROSITE" id="PS50853"/>
    </source>
</evidence>
<dbReference type="SUPFAM" id="SSF49265">
    <property type="entry name" value="Fibronectin type III"/>
    <property type="match status" value="7"/>
</dbReference>
<dbReference type="GO" id="GO:0007155">
    <property type="term" value="P:cell adhesion"/>
    <property type="evidence" value="ECO:0007669"/>
    <property type="project" value="UniProtKB-KW"/>
</dbReference>
<organism evidence="16 17">
    <name type="scientific">Latimeria chalumnae</name>
    <name type="common">Coelacanth</name>
    <dbReference type="NCBI Taxonomy" id="7897"/>
    <lineage>
        <taxon>Eukaryota</taxon>
        <taxon>Metazoa</taxon>
        <taxon>Chordata</taxon>
        <taxon>Craniata</taxon>
        <taxon>Vertebrata</taxon>
        <taxon>Euteleostomi</taxon>
        <taxon>Coelacanthiformes</taxon>
        <taxon>Coelacanthidae</taxon>
        <taxon>Latimeria</taxon>
    </lineage>
</organism>
<dbReference type="EMBL" id="AFYH01073236">
    <property type="status" value="NOT_ANNOTATED_CDS"/>
    <property type="molecule type" value="Genomic_DNA"/>
</dbReference>
<dbReference type="InterPro" id="IPR003599">
    <property type="entry name" value="Ig_sub"/>
</dbReference>
<dbReference type="GeneTree" id="ENSGT00940000157747"/>
<protein>
    <submittedName>
        <fullName evidence="16">Sidekick cell adhesion molecule 1</fullName>
    </submittedName>
</protein>
<reference evidence="16" key="3">
    <citation type="submission" date="2025-09" db="UniProtKB">
        <authorList>
            <consortium name="Ensembl"/>
        </authorList>
    </citation>
    <scope>IDENTIFICATION</scope>
</reference>
<evidence type="ECO:0000256" key="2">
    <source>
        <dbReference type="ARBA" id="ARBA00022692"/>
    </source>
</evidence>
<feature type="domain" description="Fibronectin type-III" evidence="15">
    <location>
        <begin position="657"/>
        <end position="755"/>
    </location>
</feature>
<feature type="domain" description="Fibronectin type-III" evidence="15">
    <location>
        <begin position="557"/>
        <end position="653"/>
    </location>
</feature>
<dbReference type="EMBL" id="AFYH01073239">
    <property type="status" value="NOT_ANNOTATED_CDS"/>
    <property type="molecule type" value="Genomic_DNA"/>
</dbReference>
<feature type="domain" description="Fibronectin type-III" evidence="15">
    <location>
        <begin position="760"/>
        <end position="858"/>
    </location>
</feature>
<feature type="domain" description="Fibronectin type-III" evidence="15">
    <location>
        <begin position="353"/>
        <end position="449"/>
    </location>
</feature>
<feature type="domain" description="Fibronectin type-III" evidence="15">
    <location>
        <begin position="1065"/>
        <end position="1162"/>
    </location>
</feature>
<dbReference type="PRINTS" id="PR00014">
    <property type="entry name" value="FNTYPEIII"/>
</dbReference>
<dbReference type="FunFam" id="2.60.40.10:FF:000209">
    <property type="entry name" value="Sidekick cell adhesion molecule 2"/>
    <property type="match status" value="1"/>
</dbReference>
<feature type="domain" description="Fibronectin type-III" evidence="15">
    <location>
        <begin position="1487"/>
        <end position="1585"/>
    </location>
</feature>
<dbReference type="Pfam" id="PF00041">
    <property type="entry name" value="fn3"/>
    <property type="match status" value="11"/>
</dbReference>
<dbReference type="STRING" id="7897.ENSLACP00000017517"/>
<dbReference type="EMBL" id="AFYH01073241">
    <property type="status" value="NOT_ANNOTATED_CDS"/>
    <property type="molecule type" value="Genomic_DNA"/>
</dbReference>
<proteinExistence type="inferred from homology"/>
<sequence length="1812" mass="200140">GVPLPTLEWYKDSLPISRLKNSRYKVKANGGLQVRGLRPEDSGIFQCFARNDGGEIQMHTVLDVTNIVPTFTQPPTDTTVTDGMTAELTCRVSGAPMPTIMWRKNNQILASGSVQMPRFTLLESGGLQISPVILGDAGNYTCFATNSEGAVNASATLTVWTRTFISLSPEDTTIIKGTMATLKCGATHDSRISISQIYQITFNLNQAIPRLPDEKQNNFYIQCYYSNTIKGYSLSLFSVKSFHYGYVELPHLPQNLQASLNSSDSRLVDLSWVRPFDGNSPILYYIVELSENNSPWKVILSSVDPKVTGIIVSGLTPARTYQFRVCAVNHVGKGQYSAETNRLMLPEEPPSAPPKNIVASGRTNQSIMVQWQPPPESEHNGVLKGYVLRYRLAGLPGDYQNKSITGPEINYCLLKDLIIWTQYEIQVAAFNGAGLGLFSKPVTEYTLQGVPTAPPQNVETEAVNSTTIRYTWNPPPQQFINGINQGYKLLAWPVEFPDTVTKVTITPGFHGATHVGYITGLRKFTKYFTSVLCFTTPGDGPHSPLQLIQTHEDKPGAVGHLSFTEILDTSLRVSWQEPAEKNGIITVKGYQISWEVDNQNGSRVSHTLLNTTWEYKVTGLTSLTTYTIEVAAMTAAGIGQITSSTISSGVPPELPSAPTNLVISNISPRSVTLQFRPGYDGKTSICKWIVEGQVGAMGDEEWIVLYGLENEPNAQVLEVPNLTPYTYYRFRMRQVNIVGSSPFSHASRIIRTLQAPPDIAPASVTVRTASETSLWIRWVPLPDSEYNGMPESVGYKIKFWRAGLLDSVLMRIVNDRLEREMTIEKLEEWTEYELQVQAFNVIGSGPWSELVKGRTRESVPSAPPENVTAEAVSSTKILVMWGPVPEPDQNGLILGYKVLYREKDSDLNSEPKGQVIKDNFTQSVLLSNLRKYVLYEIQILAFTRIGDGVPTTPALLERTKDDTPGPPVRLVFPEVRLRSVRIVWQPPEEPNGMIQGYRVKHSENCGALNTTVIVPSTPSWKEFPSANKKKKIAYLFRYTKKNRKIHGAVAQKVVINSMHSDHPEPPRNLSIPKSDVHARSLTLHWIPGGDGSSPVRYFTIQTRELPDGNWQTRSSSISHEATSCVIERLKPFTSYKLRLKATNDIGDSDFSTETGNVTTLQDVPGEPPNVVAITPHTTTSILVQWQPPRKDSINGVLLGYRIYYRELQYESGSVLDSKSVANPSALRAELTPQSSFKTVSNSSLTEYELTQLKKYRRYEVLMTAYNIIGESPSSSPLEVFVGEAAPAMAPQNIQVSPLTASQLEITWDPPPVETQNGNIQGYKIYYWESESQDETEKVKILFLPETIMRLKNLTSYTAYTISVSAFNAAGDGPRSEPRQDKTHQAAPSAPSSMTFSEVTTTTLNVSWGEPTLTNGILQGYRVVYEPLEPVQGVSKVVTVDITGNRSHWLKVRDLSREVTYSFKVQARTIAFGQELQANITTGPKQGAPGSPGEIFVSKSSSGLTIQWAEGASGDGPTTGYIIEARPSDEGLWDTFVKGISPGATSHTVSLDRLKQGVSYEFRIIAVNEHGYGEPSVSSTAVSAQSETPFYEEWWFLLVMALSSLILILLVVFGLVLHGQSKKYKSCSTVNSGKTVSNVGESVTLDNGGFTALELNSRHLNVKSNFCKKNGTRYSGYTRSPPRPSPGGLHYSDEDLCSKYNGAVLTESTILTEKPTEISESEATDSDYEDDLPKHSFVNHYMSDPTYYNSWKRQQKGLKQVGAYGGYEECAAGEVEPYYQTVITTQSTGGVYTPTGQPAPGSRTPVTGFSSFV</sequence>
<dbReference type="FunFam" id="2.60.40.10:FF:000434">
    <property type="entry name" value="Sidekick cell adhesion molecule 2"/>
    <property type="match status" value="1"/>
</dbReference>
<keyword evidence="8" id="KW-1015">Disulfide bond</keyword>
<reference evidence="17" key="1">
    <citation type="submission" date="2011-08" db="EMBL/GenBank/DDBJ databases">
        <title>The draft genome of Latimeria chalumnae.</title>
        <authorList>
            <person name="Di Palma F."/>
            <person name="Alfoldi J."/>
            <person name="Johnson J."/>
            <person name="Berlin A."/>
            <person name="Gnerre S."/>
            <person name="Jaffe D."/>
            <person name="MacCallum I."/>
            <person name="Young S."/>
            <person name="Walker B.J."/>
            <person name="Lander E."/>
            <person name="Lindblad-Toh K."/>
        </authorList>
    </citation>
    <scope>NUCLEOTIDE SEQUENCE [LARGE SCALE GENOMIC DNA]</scope>
    <source>
        <strain evidence="17">Wild caught</strain>
    </source>
</reference>
<comment type="similarity">
    <text evidence="11">Belongs to the sidekick family.</text>
</comment>
<feature type="domain" description="Ig-like" evidence="14">
    <location>
        <begin position="1"/>
        <end position="65"/>
    </location>
</feature>
<dbReference type="OMA" id="ECIANAX"/>
<dbReference type="SMART" id="SM00408">
    <property type="entry name" value="IGc2"/>
    <property type="match status" value="2"/>
</dbReference>
<keyword evidence="5" id="KW-0130">Cell adhesion</keyword>
<feature type="compositionally biased region" description="Polar residues" evidence="12">
    <location>
        <begin position="1803"/>
        <end position="1812"/>
    </location>
</feature>
<dbReference type="FunFam" id="2.60.40.10:FF:000267">
    <property type="entry name" value="Sidekick cell adhesion molecule 2"/>
    <property type="match status" value="1"/>
</dbReference>
<feature type="compositionally biased region" description="Basic and acidic residues" evidence="12">
    <location>
        <begin position="1373"/>
        <end position="1383"/>
    </location>
</feature>
<evidence type="ECO:0000313" key="16">
    <source>
        <dbReference type="Ensembl" id="ENSLACP00000017517.1"/>
    </source>
</evidence>